<dbReference type="AlphaFoldDB" id="A0AAQ3TYA4"/>
<keyword evidence="3" id="KW-1185">Reference proteome</keyword>
<evidence type="ECO:0000313" key="3">
    <source>
        <dbReference type="Proteomes" id="UP001341281"/>
    </source>
</evidence>
<feature type="region of interest" description="Disordered" evidence="1">
    <location>
        <begin position="1"/>
        <end position="54"/>
    </location>
</feature>
<sequence>MIASTRRAGDLGHSLHADHLEISPTHSKKDAEMSLKERKRKRAREKHANLPEEKKEEKVMGLVTMIGYTEIISMCGSLWTGLKIHGMTRMVYFLRC</sequence>
<dbReference type="Proteomes" id="UP001341281">
    <property type="component" value="Chromosome 06"/>
</dbReference>
<gene>
    <name evidence="2" type="ORF">U9M48_029631</name>
</gene>
<feature type="compositionally biased region" description="Basic and acidic residues" evidence="1">
    <location>
        <begin position="7"/>
        <end position="36"/>
    </location>
</feature>
<protein>
    <submittedName>
        <fullName evidence="2">Uncharacterized protein</fullName>
    </submittedName>
</protein>
<dbReference type="EMBL" id="CP144750">
    <property type="protein sequence ID" value="WVZ82364.1"/>
    <property type="molecule type" value="Genomic_DNA"/>
</dbReference>
<evidence type="ECO:0000313" key="2">
    <source>
        <dbReference type="EMBL" id="WVZ82364.1"/>
    </source>
</evidence>
<organism evidence="2 3">
    <name type="scientific">Paspalum notatum var. saurae</name>
    <dbReference type="NCBI Taxonomy" id="547442"/>
    <lineage>
        <taxon>Eukaryota</taxon>
        <taxon>Viridiplantae</taxon>
        <taxon>Streptophyta</taxon>
        <taxon>Embryophyta</taxon>
        <taxon>Tracheophyta</taxon>
        <taxon>Spermatophyta</taxon>
        <taxon>Magnoliopsida</taxon>
        <taxon>Liliopsida</taxon>
        <taxon>Poales</taxon>
        <taxon>Poaceae</taxon>
        <taxon>PACMAD clade</taxon>
        <taxon>Panicoideae</taxon>
        <taxon>Andropogonodae</taxon>
        <taxon>Paspaleae</taxon>
        <taxon>Paspalinae</taxon>
        <taxon>Paspalum</taxon>
    </lineage>
</organism>
<name>A0AAQ3TYA4_PASNO</name>
<accession>A0AAQ3TYA4</accession>
<reference evidence="2 3" key="1">
    <citation type="submission" date="2024-02" db="EMBL/GenBank/DDBJ databases">
        <title>High-quality chromosome-scale genome assembly of Pensacola bahiagrass (Paspalum notatum Flugge var. saurae).</title>
        <authorList>
            <person name="Vega J.M."/>
            <person name="Podio M."/>
            <person name="Orjuela J."/>
            <person name="Siena L.A."/>
            <person name="Pessino S.C."/>
            <person name="Combes M.C."/>
            <person name="Mariac C."/>
            <person name="Albertini E."/>
            <person name="Pupilli F."/>
            <person name="Ortiz J.P.A."/>
            <person name="Leblanc O."/>
        </authorList>
    </citation>
    <scope>NUCLEOTIDE SEQUENCE [LARGE SCALE GENOMIC DNA]</scope>
    <source>
        <strain evidence="2">R1</strain>
        <tissue evidence="2">Leaf</tissue>
    </source>
</reference>
<evidence type="ECO:0000256" key="1">
    <source>
        <dbReference type="SAM" id="MobiDB-lite"/>
    </source>
</evidence>
<proteinExistence type="predicted"/>